<name>A0A2K0XJB2_9BACT</name>
<dbReference type="Gene3D" id="3.30.530.80">
    <property type="match status" value="1"/>
</dbReference>
<dbReference type="RefSeq" id="WP_103003349.1">
    <property type="nucleotide sequence ID" value="NZ_NBAX01000005.1"/>
</dbReference>
<sequence length="280" mass="32365">MMKKNIFVLLLWIPLFVQAQAVMTPEQRLEKAKQEAKAAKQAVKEAKKAAQKAAKLAKKSQTKRDLQQAEQKTIGGDTISLTNSSEWVVPQRVTSKQPSHKSQDDKAFEKPSKEADYLAGAVPQNPQGKVVFTLQLDVSQKSANDLYNTVYQYMNELTKEKKQINSRVVLINPKKHVIVARFCEWLEFSNSFLSVDRSEFYYMLTAKCTEQHLELTLSHIHYDYEKNRPTHLKISAEEWITDEIALNKQKNRLLRLSGKFRKHTIDRKNEIFSQLTELLQ</sequence>
<feature type="coiled-coil region" evidence="1">
    <location>
        <begin position="26"/>
        <end position="72"/>
    </location>
</feature>
<dbReference type="InterPro" id="IPR027823">
    <property type="entry name" value="DUF4468"/>
</dbReference>
<dbReference type="Proteomes" id="UP000236634">
    <property type="component" value="Unassembled WGS sequence"/>
</dbReference>
<dbReference type="EMBL" id="NBAX01000005">
    <property type="protein sequence ID" value="PNP94611.1"/>
    <property type="molecule type" value="Genomic_DNA"/>
</dbReference>
<evidence type="ECO:0000256" key="2">
    <source>
        <dbReference type="SAM" id="MobiDB-lite"/>
    </source>
</evidence>
<evidence type="ECO:0000259" key="4">
    <source>
        <dbReference type="Pfam" id="PF14730"/>
    </source>
</evidence>
<feature type="signal peptide" evidence="3">
    <location>
        <begin position="1"/>
        <end position="19"/>
    </location>
</feature>
<dbReference type="Pfam" id="PF14730">
    <property type="entry name" value="DUF4468"/>
    <property type="match status" value="1"/>
</dbReference>
<feature type="domain" description="DUF4468" evidence="4">
    <location>
        <begin position="132"/>
        <end position="222"/>
    </location>
</feature>
<feature type="chain" id="PRO_5014441321" description="DUF4468 domain-containing protein" evidence="3">
    <location>
        <begin position="20"/>
        <end position="280"/>
    </location>
</feature>
<evidence type="ECO:0000313" key="5">
    <source>
        <dbReference type="EMBL" id="PNP94611.1"/>
    </source>
</evidence>
<organism evidence="5 6">
    <name type="scientific">Hoylesella timonensis</name>
    <dbReference type="NCBI Taxonomy" id="386414"/>
    <lineage>
        <taxon>Bacteria</taxon>
        <taxon>Pseudomonadati</taxon>
        <taxon>Bacteroidota</taxon>
        <taxon>Bacteroidia</taxon>
        <taxon>Bacteroidales</taxon>
        <taxon>Prevotellaceae</taxon>
        <taxon>Hoylesella</taxon>
    </lineage>
</organism>
<dbReference type="AlphaFoldDB" id="A0A2K0XJB2"/>
<proteinExistence type="predicted"/>
<comment type="caution">
    <text evidence="5">The sequence shown here is derived from an EMBL/GenBank/DDBJ whole genome shotgun (WGS) entry which is preliminary data.</text>
</comment>
<dbReference type="CDD" id="cd12190">
    <property type="entry name" value="Bacova_04320_like"/>
    <property type="match status" value="1"/>
</dbReference>
<evidence type="ECO:0000256" key="3">
    <source>
        <dbReference type="SAM" id="SignalP"/>
    </source>
</evidence>
<protein>
    <recommendedName>
        <fullName evidence="4">DUF4468 domain-containing protein</fullName>
    </recommendedName>
</protein>
<evidence type="ECO:0000313" key="6">
    <source>
        <dbReference type="Proteomes" id="UP000236634"/>
    </source>
</evidence>
<keyword evidence="1" id="KW-0175">Coiled coil</keyword>
<feature type="region of interest" description="Disordered" evidence="2">
    <location>
        <begin position="90"/>
        <end position="110"/>
    </location>
</feature>
<keyword evidence="3" id="KW-0732">Signal</keyword>
<gene>
    <name evidence="5" type="ORF">BFS16_06895</name>
</gene>
<reference evidence="5 6" key="1">
    <citation type="submission" date="2017-03" db="EMBL/GenBank/DDBJ databases">
        <authorList>
            <person name="Afonso C.L."/>
            <person name="Miller P.J."/>
            <person name="Scott M.A."/>
            <person name="Spackman E."/>
            <person name="Goraichik I."/>
            <person name="Dimitrov K.M."/>
            <person name="Suarez D.L."/>
            <person name="Swayne D.E."/>
        </authorList>
    </citation>
    <scope>NUCLEOTIDE SEQUENCE [LARGE SCALE GENOMIC DNA]</scope>
    <source>
        <strain evidence="5 6">DNF00076</strain>
    </source>
</reference>
<feature type="compositionally biased region" description="Basic and acidic residues" evidence="2">
    <location>
        <begin position="101"/>
        <end position="110"/>
    </location>
</feature>
<accession>A0A2K0XJB2</accession>
<evidence type="ECO:0000256" key="1">
    <source>
        <dbReference type="SAM" id="Coils"/>
    </source>
</evidence>